<accession>A0AAD9M0C0</accession>
<protein>
    <submittedName>
        <fullName evidence="1">Uncharacterized protein</fullName>
    </submittedName>
</protein>
<name>A0AAD9M0C0_9PEZI</name>
<evidence type="ECO:0000313" key="1">
    <source>
        <dbReference type="EMBL" id="KAK2027824.1"/>
    </source>
</evidence>
<dbReference type="Proteomes" id="UP001232148">
    <property type="component" value="Unassembled WGS sequence"/>
</dbReference>
<comment type="caution">
    <text evidence="1">The sequence shown here is derived from an EMBL/GenBank/DDBJ whole genome shotgun (WGS) entry which is preliminary data.</text>
</comment>
<proteinExistence type="predicted"/>
<keyword evidence="2" id="KW-1185">Reference proteome</keyword>
<organism evidence="1 2">
    <name type="scientific">Colletotrichum zoysiae</name>
    <dbReference type="NCBI Taxonomy" id="1216348"/>
    <lineage>
        <taxon>Eukaryota</taxon>
        <taxon>Fungi</taxon>
        <taxon>Dikarya</taxon>
        <taxon>Ascomycota</taxon>
        <taxon>Pezizomycotina</taxon>
        <taxon>Sordariomycetes</taxon>
        <taxon>Hypocreomycetidae</taxon>
        <taxon>Glomerellales</taxon>
        <taxon>Glomerellaceae</taxon>
        <taxon>Colletotrichum</taxon>
        <taxon>Colletotrichum graminicola species complex</taxon>
    </lineage>
</organism>
<dbReference type="EMBL" id="MU842888">
    <property type="protein sequence ID" value="KAK2027824.1"/>
    <property type="molecule type" value="Genomic_DNA"/>
</dbReference>
<dbReference type="AlphaFoldDB" id="A0AAD9M0C0"/>
<gene>
    <name evidence="1" type="ORF">LX32DRAFT_427651</name>
</gene>
<reference evidence="1" key="1">
    <citation type="submission" date="2021-06" db="EMBL/GenBank/DDBJ databases">
        <title>Comparative genomics, transcriptomics and evolutionary studies reveal genomic signatures of adaptation to plant cell wall in hemibiotrophic fungi.</title>
        <authorList>
            <consortium name="DOE Joint Genome Institute"/>
            <person name="Baroncelli R."/>
            <person name="Diaz J.F."/>
            <person name="Benocci T."/>
            <person name="Peng M."/>
            <person name="Battaglia E."/>
            <person name="Haridas S."/>
            <person name="Andreopoulos W."/>
            <person name="Labutti K."/>
            <person name="Pangilinan J."/>
            <person name="Floch G.L."/>
            <person name="Makela M.R."/>
            <person name="Henrissat B."/>
            <person name="Grigoriev I.V."/>
            <person name="Crouch J.A."/>
            <person name="De Vries R.P."/>
            <person name="Sukno S.A."/>
            <person name="Thon M.R."/>
        </authorList>
    </citation>
    <scope>NUCLEOTIDE SEQUENCE</scope>
    <source>
        <strain evidence="1">MAFF235873</strain>
    </source>
</reference>
<evidence type="ECO:0000313" key="2">
    <source>
        <dbReference type="Proteomes" id="UP001232148"/>
    </source>
</evidence>
<sequence length="172" mass="17575">MGTVLGLVQSPHAQAADVASLVVARSNGVELDGLGADEADFAVVAGRVVSLSDGAGEHLVVWFGLWWWRCARGILLRCGSSITGASATSPSASAAGPRVTASSTTCSCSPATSTTVPSTPVGVRVARRLAVGHWGQLTLAQTVEPRAKRSVRPVDGTAGSRRAGCSVFYLLS</sequence>